<feature type="transmembrane region" description="Helical" evidence="7">
    <location>
        <begin position="148"/>
        <end position="170"/>
    </location>
</feature>
<evidence type="ECO:0000256" key="2">
    <source>
        <dbReference type="ARBA" id="ARBA00022475"/>
    </source>
</evidence>
<evidence type="ECO:0000259" key="8">
    <source>
        <dbReference type="SMART" id="SM00014"/>
    </source>
</evidence>
<dbReference type="PANTHER" id="PTHR14969">
    <property type="entry name" value="SPHINGOSINE-1-PHOSPHATE PHOSPHOHYDROLASE"/>
    <property type="match status" value="1"/>
</dbReference>
<name>A0A9D2N8H2_9FIRM</name>
<dbReference type="Pfam" id="PF01569">
    <property type="entry name" value="PAP2"/>
    <property type="match status" value="1"/>
</dbReference>
<reference evidence="9" key="2">
    <citation type="submission" date="2021-04" db="EMBL/GenBank/DDBJ databases">
        <authorList>
            <person name="Gilroy R."/>
        </authorList>
    </citation>
    <scope>NUCLEOTIDE SEQUENCE</scope>
    <source>
        <strain evidence="9">CHK185-5351</strain>
    </source>
</reference>
<keyword evidence="3 7" id="KW-0812">Transmembrane</keyword>
<evidence type="ECO:0000256" key="5">
    <source>
        <dbReference type="ARBA" id="ARBA00022989"/>
    </source>
</evidence>
<feature type="domain" description="Phosphatidic acid phosphatase type 2/haloperoxidase" evidence="8">
    <location>
        <begin position="56"/>
        <end position="163"/>
    </location>
</feature>
<comment type="subcellular location">
    <subcellularLocation>
        <location evidence="1">Cell membrane</location>
        <topology evidence="1">Multi-pass membrane protein</topology>
    </subcellularLocation>
</comment>
<evidence type="ECO:0000313" key="9">
    <source>
        <dbReference type="EMBL" id="HJC15098.1"/>
    </source>
</evidence>
<dbReference type="PANTHER" id="PTHR14969:SF62">
    <property type="entry name" value="DECAPRENYLPHOSPHORYL-5-PHOSPHORIBOSE PHOSPHATASE RV3807C-RELATED"/>
    <property type="match status" value="1"/>
</dbReference>
<evidence type="ECO:0000313" key="10">
    <source>
        <dbReference type="Proteomes" id="UP000823849"/>
    </source>
</evidence>
<feature type="transmembrane region" description="Helical" evidence="7">
    <location>
        <begin position="53"/>
        <end position="72"/>
    </location>
</feature>
<keyword evidence="6 7" id="KW-0472">Membrane</keyword>
<dbReference type="AlphaFoldDB" id="A0A9D2N8H2"/>
<protein>
    <submittedName>
        <fullName evidence="9">Phosphatase PAP2 family protein</fullName>
    </submittedName>
</protein>
<keyword evidence="4" id="KW-0378">Hydrolase</keyword>
<evidence type="ECO:0000256" key="1">
    <source>
        <dbReference type="ARBA" id="ARBA00004651"/>
    </source>
</evidence>
<evidence type="ECO:0000256" key="3">
    <source>
        <dbReference type="ARBA" id="ARBA00022692"/>
    </source>
</evidence>
<evidence type="ECO:0000256" key="6">
    <source>
        <dbReference type="ARBA" id="ARBA00023136"/>
    </source>
</evidence>
<keyword evidence="5 7" id="KW-1133">Transmembrane helix</keyword>
<dbReference type="Proteomes" id="UP000823849">
    <property type="component" value="Unassembled WGS sequence"/>
</dbReference>
<evidence type="ECO:0000256" key="4">
    <source>
        <dbReference type="ARBA" id="ARBA00022801"/>
    </source>
</evidence>
<evidence type="ECO:0000256" key="7">
    <source>
        <dbReference type="SAM" id="Phobius"/>
    </source>
</evidence>
<dbReference type="Gene3D" id="1.20.144.10">
    <property type="entry name" value="Phosphatidic acid phosphatase type 2/haloperoxidase"/>
    <property type="match status" value="1"/>
</dbReference>
<gene>
    <name evidence="9" type="ORF">H9705_04630</name>
</gene>
<dbReference type="EMBL" id="DWWU01000019">
    <property type="protein sequence ID" value="HJC15098.1"/>
    <property type="molecule type" value="Genomic_DNA"/>
</dbReference>
<proteinExistence type="predicted"/>
<dbReference type="SUPFAM" id="SSF48317">
    <property type="entry name" value="Acid phosphatase/Vanadium-dependent haloperoxidase"/>
    <property type="match status" value="1"/>
</dbReference>
<dbReference type="GO" id="GO:0005886">
    <property type="term" value="C:plasma membrane"/>
    <property type="evidence" value="ECO:0007669"/>
    <property type="project" value="UniProtKB-SubCell"/>
</dbReference>
<dbReference type="InterPro" id="IPR036938">
    <property type="entry name" value="PAP2/HPO_sf"/>
</dbReference>
<keyword evidence="2" id="KW-1003">Cell membrane</keyword>
<accession>A0A9D2N8H2</accession>
<dbReference type="GO" id="GO:0016787">
    <property type="term" value="F:hydrolase activity"/>
    <property type="evidence" value="ECO:0007669"/>
    <property type="project" value="UniProtKB-KW"/>
</dbReference>
<sequence>MMQEFEILDFIQNNLRTPVGDAVMPLITMLGNGAALWIVLGCCLLAQKKHRKTAAVLFLALGIETLICNVYLKNAVAAARPCDLNTSVKLLVSKPQDYSFPSGHTGASFAAVTALRLGKVRKWHLALLPACLISFSRLYLYVHFPSDIAGGILVGICSGFLAYGCVSFLANRHIIP</sequence>
<dbReference type="InterPro" id="IPR000326">
    <property type="entry name" value="PAP2/HPO"/>
</dbReference>
<feature type="transmembrane region" description="Helical" evidence="7">
    <location>
        <begin position="22"/>
        <end position="46"/>
    </location>
</feature>
<dbReference type="SMART" id="SM00014">
    <property type="entry name" value="acidPPc"/>
    <property type="match status" value="1"/>
</dbReference>
<comment type="caution">
    <text evidence="9">The sequence shown here is derived from an EMBL/GenBank/DDBJ whole genome shotgun (WGS) entry which is preliminary data.</text>
</comment>
<reference evidence="9" key="1">
    <citation type="journal article" date="2021" name="PeerJ">
        <title>Extensive microbial diversity within the chicken gut microbiome revealed by metagenomics and culture.</title>
        <authorList>
            <person name="Gilroy R."/>
            <person name="Ravi A."/>
            <person name="Getino M."/>
            <person name="Pursley I."/>
            <person name="Horton D.L."/>
            <person name="Alikhan N.F."/>
            <person name="Baker D."/>
            <person name="Gharbi K."/>
            <person name="Hall N."/>
            <person name="Watson M."/>
            <person name="Adriaenssens E.M."/>
            <person name="Foster-Nyarko E."/>
            <person name="Jarju S."/>
            <person name="Secka A."/>
            <person name="Antonio M."/>
            <person name="Oren A."/>
            <person name="Chaudhuri R.R."/>
            <person name="La Ragione R."/>
            <person name="Hildebrand F."/>
            <person name="Pallen M.J."/>
        </authorList>
    </citation>
    <scope>NUCLEOTIDE SEQUENCE</scope>
    <source>
        <strain evidence="9">CHK185-5351</strain>
    </source>
</reference>
<organism evidence="9 10">
    <name type="scientific">Candidatus Fusicatenibacter intestinigallinarum</name>
    <dbReference type="NCBI Taxonomy" id="2838598"/>
    <lineage>
        <taxon>Bacteria</taxon>
        <taxon>Bacillati</taxon>
        <taxon>Bacillota</taxon>
        <taxon>Clostridia</taxon>
        <taxon>Lachnospirales</taxon>
        <taxon>Lachnospiraceae</taxon>
        <taxon>Fusicatenibacter</taxon>
    </lineage>
</organism>